<dbReference type="EMBL" id="MT142505">
    <property type="protein sequence ID" value="QJA83200.1"/>
    <property type="molecule type" value="Genomic_DNA"/>
</dbReference>
<organism evidence="2">
    <name type="scientific">viral metagenome</name>
    <dbReference type="NCBI Taxonomy" id="1070528"/>
    <lineage>
        <taxon>unclassified sequences</taxon>
        <taxon>metagenomes</taxon>
        <taxon>organismal metagenomes</taxon>
    </lineage>
</organism>
<reference evidence="2" key="1">
    <citation type="submission" date="2020-03" db="EMBL/GenBank/DDBJ databases">
        <title>The deep terrestrial virosphere.</title>
        <authorList>
            <person name="Holmfeldt K."/>
            <person name="Nilsson E."/>
            <person name="Simone D."/>
            <person name="Lopez-Fernandez M."/>
            <person name="Wu X."/>
            <person name="de Brujin I."/>
            <person name="Lundin D."/>
            <person name="Andersson A."/>
            <person name="Bertilsson S."/>
            <person name="Dopson M."/>
        </authorList>
    </citation>
    <scope>NUCLEOTIDE SEQUENCE</scope>
    <source>
        <strain evidence="2">MM415A00306</strain>
        <strain evidence="1">MM415B00578</strain>
    </source>
</reference>
<dbReference type="AlphaFoldDB" id="A0A6M3KN70"/>
<gene>
    <name evidence="2" type="ORF">MM415A00306_0036</name>
    <name evidence="1" type="ORF">MM415B00578_0028</name>
</gene>
<name>A0A6M3KN70_9ZZZZ</name>
<evidence type="ECO:0000313" key="1">
    <source>
        <dbReference type="EMBL" id="QJA63774.1"/>
    </source>
</evidence>
<accession>A0A6M3KN70</accession>
<protein>
    <submittedName>
        <fullName evidence="2">Uncharacterized protein</fullName>
    </submittedName>
</protein>
<proteinExistence type="predicted"/>
<sequence length="141" mass="14609">MGWTATTKSQIIGGDKVLHTWSGKADATDLAAAAIFDFSAVVAGGGYTKVRIEWMRILTGGVYLELFWDATTDVHICACPPGVEKIYPPPAFESREILSGAGNFIVDPAGTGFTGDIVGTTTGGAAGDGATVDMVLRLLVA</sequence>
<dbReference type="EMBL" id="MT141505">
    <property type="protein sequence ID" value="QJA63774.1"/>
    <property type="molecule type" value="Genomic_DNA"/>
</dbReference>
<evidence type="ECO:0000313" key="2">
    <source>
        <dbReference type="EMBL" id="QJA83200.1"/>
    </source>
</evidence>